<evidence type="ECO:0000313" key="3">
    <source>
        <dbReference type="EMBL" id="PTQ58470.1"/>
    </source>
</evidence>
<dbReference type="InterPro" id="IPR032809">
    <property type="entry name" value="Put_HupE_UreJ"/>
</dbReference>
<dbReference type="EMBL" id="QAOG01000008">
    <property type="protein sequence ID" value="PTQ58470.1"/>
    <property type="molecule type" value="Genomic_DNA"/>
</dbReference>
<feature type="transmembrane region" description="Helical" evidence="1">
    <location>
        <begin position="282"/>
        <end position="300"/>
    </location>
</feature>
<protein>
    <submittedName>
        <fullName evidence="3">HupE/UreJ protein</fullName>
    </submittedName>
</protein>
<organism evidence="3 4">
    <name type="scientific">Sphingomonas aurantiaca</name>
    <dbReference type="NCBI Taxonomy" id="185949"/>
    <lineage>
        <taxon>Bacteria</taxon>
        <taxon>Pseudomonadati</taxon>
        <taxon>Pseudomonadota</taxon>
        <taxon>Alphaproteobacteria</taxon>
        <taxon>Sphingomonadales</taxon>
        <taxon>Sphingomonadaceae</taxon>
        <taxon>Sphingomonas</taxon>
    </lineage>
</organism>
<dbReference type="RefSeq" id="WP_107959714.1">
    <property type="nucleotide sequence ID" value="NZ_QAOG01000008.1"/>
</dbReference>
<feature type="transmembrane region" description="Helical" evidence="1">
    <location>
        <begin position="177"/>
        <end position="197"/>
    </location>
</feature>
<name>A0A2T5GGM6_9SPHN</name>
<feature type="transmembrane region" description="Helical" evidence="1">
    <location>
        <begin position="204"/>
        <end position="227"/>
    </location>
</feature>
<gene>
    <name evidence="3" type="ORF">C8J26_3771</name>
</gene>
<keyword evidence="1" id="KW-0812">Transmembrane</keyword>
<evidence type="ECO:0000313" key="4">
    <source>
        <dbReference type="Proteomes" id="UP000244189"/>
    </source>
</evidence>
<feature type="chain" id="PRO_5015650142" evidence="2">
    <location>
        <begin position="27"/>
        <end position="405"/>
    </location>
</feature>
<feature type="transmembrane region" description="Helical" evidence="1">
    <location>
        <begin position="312"/>
        <end position="331"/>
    </location>
</feature>
<keyword evidence="2" id="KW-0732">Signal</keyword>
<dbReference type="Proteomes" id="UP000244189">
    <property type="component" value="Unassembled WGS sequence"/>
</dbReference>
<reference evidence="3 4" key="1">
    <citation type="submission" date="2018-04" db="EMBL/GenBank/DDBJ databases">
        <title>Genomic Encyclopedia of Type Strains, Phase III (KMG-III): the genomes of soil and plant-associated and newly described type strains.</title>
        <authorList>
            <person name="Whitman W."/>
        </authorList>
    </citation>
    <scope>NUCLEOTIDE SEQUENCE [LARGE SCALE GENOMIC DNA]</scope>
    <source>
        <strain evidence="3 4">MA101b</strain>
    </source>
</reference>
<feature type="signal peptide" evidence="2">
    <location>
        <begin position="1"/>
        <end position="26"/>
    </location>
</feature>
<evidence type="ECO:0000256" key="2">
    <source>
        <dbReference type="SAM" id="SignalP"/>
    </source>
</evidence>
<keyword evidence="1" id="KW-1133">Transmembrane helix</keyword>
<comment type="caution">
    <text evidence="3">The sequence shown here is derived from an EMBL/GenBank/DDBJ whole genome shotgun (WGS) entry which is preliminary data.</text>
</comment>
<keyword evidence="4" id="KW-1185">Reference proteome</keyword>
<proteinExistence type="predicted"/>
<accession>A0A2T5GGM6</accession>
<feature type="transmembrane region" description="Helical" evidence="1">
    <location>
        <begin position="380"/>
        <end position="398"/>
    </location>
</feature>
<dbReference type="Pfam" id="PF13795">
    <property type="entry name" value="HupE_UreJ_2"/>
    <property type="match status" value="2"/>
</dbReference>
<evidence type="ECO:0000256" key="1">
    <source>
        <dbReference type="SAM" id="Phobius"/>
    </source>
</evidence>
<keyword evidence="1" id="KW-0472">Membrane</keyword>
<feature type="transmembrane region" description="Helical" evidence="1">
    <location>
        <begin position="343"/>
        <end position="368"/>
    </location>
</feature>
<sequence>MTMRIIVRWLLALCATFIWQLAPASAHTRSESHSTWLVDGSSVHLTFSVSDLEARRLTPDGRPPNTPQLIAYLKPKLGASAQGKACALTGKPRPVAAVTGYRRVEFFYDCPSAEGVMLHDGAFFELVPTHVNLAQIQTAKGDFVEDVLTADSQTIDLSKAQGGEIEGAGFLTFVKMGLMHIFTGVDHMSFLLGLVLISRRFKDLIFVITGFTLGHSLTLALAVTGIIRPHAEFIDALVALTIALIGVENLAVQIQRPGLFALWTGGALLAMAGLRLLGIGLLPFTLLLGAGLFAANYLMVAGHVRDAGRLRLVVTLIFGLIHGFGFAADLLNESIPPAKLAELLVGFNLGVEIGQLTVVTTLVGVVALLRRVRLTLPRPIVVDVCASFLVLEGVYWFVSRSFSFA</sequence>
<dbReference type="AlphaFoldDB" id="A0A2T5GGM6"/>